<organism evidence="1 2">
    <name type="scientific">Actinoalloteichus hoggarensis</name>
    <dbReference type="NCBI Taxonomy" id="1470176"/>
    <lineage>
        <taxon>Bacteria</taxon>
        <taxon>Bacillati</taxon>
        <taxon>Actinomycetota</taxon>
        <taxon>Actinomycetes</taxon>
        <taxon>Pseudonocardiales</taxon>
        <taxon>Pseudonocardiaceae</taxon>
        <taxon>Actinoalloteichus</taxon>
    </lineage>
</organism>
<name>A0A221W6J3_9PSEU</name>
<dbReference type="EMBL" id="CP022521">
    <property type="protein sequence ID" value="ASO21266.1"/>
    <property type="molecule type" value="Genomic_DNA"/>
</dbReference>
<dbReference type="InterPro" id="IPR007061">
    <property type="entry name" value="MST-like"/>
</dbReference>
<keyword evidence="2" id="KW-1185">Reference proteome</keyword>
<dbReference type="SUPFAM" id="SSF109854">
    <property type="entry name" value="DinB/YfiT-like putative metalloenzymes"/>
    <property type="match status" value="1"/>
</dbReference>
<dbReference type="InterPro" id="IPR034660">
    <property type="entry name" value="DinB/YfiT-like"/>
</dbReference>
<dbReference type="AlphaFoldDB" id="A0A221W6J3"/>
<dbReference type="Pfam" id="PF04978">
    <property type="entry name" value="MST"/>
    <property type="match status" value="1"/>
</dbReference>
<dbReference type="RefSeq" id="WP_093942455.1">
    <property type="nucleotide sequence ID" value="NZ_CP022521.1"/>
</dbReference>
<dbReference type="OrthoDB" id="4548523at2"/>
<reference evidence="1 2" key="1">
    <citation type="submission" date="2017-07" db="EMBL/GenBank/DDBJ databases">
        <title>Complete genome sequence of Actinoalloteichus hoggarensis DSM 45943, type strain of Actinoalloteichus hoggarensis.</title>
        <authorList>
            <person name="Ruckert C."/>
            <person name="Nouioui I."/>
            <person name="Willmese J."/>
            <person name="van Wezel G."/>
            <person name="Klenk H.-P."/>
            <person name="Kalinowski J."/>
            <person name="Zotchev S.B."/>
        </authorList>
    </citation>
    <scope>NUCLEOTIDE SEQUENCE [LARGE SCALE GENOMIC DNA]</scope>
    <source>
        <strain evidence="1 2">DSM 45943</strain>
    </source>
</reference>
<dbReference type="Proteomes" id="UP000204221">
    <property type="component" value="Chromosome"/>
</dbReference>
<proteinExistence type="predicted"/>
<evidence type="ECO:0000313" key="2">
    <source>
        <dbReference type="Proteomes" id="UP000204221"/>
    </source>
</evidence>
<gene>
    <name evidence="1" type="ORF">AHOG_18205</name>
</gene>
<sequence length="161" mass="17779">MSEPVRPQWLESEREVLLRYLEKMRQAVTRACAGLSDADLRAPGVPSGTNLLGLIQHLTWCGEHWFQRVFLDVEIASDESMRVPASRTAEEVLTAYRQAAARSDEIVRDCPDLATLAAAANPGEELRVPLRAIVAHMIEETGRHAGHADILREQLDGATGL</sequence>
<dbReference type="Gene3D" id="1.20.120.450">
    <property type="entry name" value="dinb family like domain"/>
    <property type="match status" value="1"/>
</dbReference>
<protein>
    <submittedName>
        <fullName evidence="1">DinB superfamily protein</fullName>
    </submittedName>
</protein>
<accession>A0A221W6J3</accession>
<dbReference type="KEGG" id="ahg:AHOG_18205"/>
<evidence type="ECO:0000313" key="1">
    <source>
        <dbReference type="EMBL" id="ASO21266.1"/>
    </source>
</evidence>